<dbReference type="Pfam" id="PF01553">
    <property type="entry name" value="Acyltransferase"/>
    <property type="match status" value="1"/>
</dbReference>
<keyword evidence="1" id="KW-0812">Transmembrane</keyword>
<feature type="transmembrane region" description="Helical" evidence="1">
    <location>
        <begin position="12"/>
        <end position="34"/>
    </location>
</feature>
<feature type="domain" description="Phospholipid/glycerol acyltransferase" evidence="2">
    <location>
        <begin position="115"/>
        <end position="261"/>
    </location>
</feature>
<sequence length="335" mass="37686">MKRRLISMPGLIIGAVILTVAIPVWLPLVLVIDACRLKWRFPLARLLSFAVCWAWLETAGVLCSAAYWLTGQSMNLPKHYALQRWWAERLLRALNATCGFSVEVENIDALKPGPVLMFARHASLADSLVSAYVVTTLAQMNPRYVLKRELLADPCLDVVGQRLPNHFLDRHATDSTPELEALETLVTNIDASTVGIIFPEGTRANQKKRARALEKIAAIDSVRADRLHAMKHLLPPRPAGAAAMLRGCPDANVVFAWHVGFEGLDTFGGILRAISSRMPPIRFHLRRVERAEIPSNSITDTEELTKWLDNEWMRMDREVDEALEARNEKRRNHHG</sequence>
<reference evidence="4" key="1">
    <citation type="submission" date="2020-05" db="EMBL/GenBank/DDBJ databases">
        <authorList>
            <person name="Chiriac C."/>
            <person name="Salcher M."/>
            <person name="Ghai R."/>
            <person name="Kavagutti S V."/>
        </authorList>
    </citation>
    <scope>NUCLEOTIDE SEQUENCE</scope>
</reference>
<dbReference type="PANTHER" id="PTHR10983:SF24">
    <property type="entry name" value="1-ACYLGLYCEROL-3-PHOSPHATE O-ACYLTRANSFERASE 3, ISOFORM E-RELATED"/>
    <property type="match status" value="1"/>
</dbReference>
<accession>A0A6J6WFT2</accession>
<keyword evidence="1" id="KW-1133">Transmembrane helix</keyword>
<organism evidence="4">
    <name type="scientific">freshwater metagenome</name>
    <dbReference type="NCBI Taxonomy" id="449393"/>
    <lineage>
        <taxon>unclassified sequences</taxon>
        <taxon>metagenomes</taxon>
        <taxon>ecological metagenomes</taxon>
    </lineage>
</organism>
<dbReference type="SMART" id="SM00563">
    <property type="entry name" value="PlsC"/>
    <property type="match status" value="1"/>
</dbReference>
<evidence type="ECO:0000313" key="5">
    <source>
        <dbReference type="EMBL" id="CAB4872030.1"/>
    </source>
</evidence>
<dbReference type="EMBL" id="CAEZZP010000137">
    <property type="protein sequence ID" value="CAB4783981.1"/>
    <property type="molecule type" value="Genomic_DNA"/>
</dbReference>
<dbReference type="EMBL" id="CAEZYH010000017">
    <property type="protein sequence ID" value="CAB4715015.1"/>
    <property type="molecule type" value="Genomic_DNA"/>
</dbReference>
<proteinExistence type="predicted"/>
<evidence type="ECO:0000259" key="2">
    <source>
        <dbReference type="SMART" id="SM00563"/>
    </source>
</evidence>
<dbReference type="PANTHER" id="PTHR10983">
    <property type="entry name" value="1-ACYLGLYCEROL-3-PHOSPHATE ACYLTRANSFERASE-RELATED"/>
    <property type="match status" value="1"/>
</dbReference>
<feature type="transmembrane region" description="Helical" evidence="1">
    <location>
        <begin position="46"/>
        <end position="69"/>
    </location>
</feature>
<evidence type="ECO:0000313" key="3">
    <source>
        <dbReference type="EMBL" id="CAB4715015.1"/>
    </source>
</evidence>
<dbReference type="GO" id="GO:0003841">
    <property type="term" value="F:1-acylglycerol-3-phosphate O-acyltransferase activity"/>
    <property type="evidence" value="ECO:0007669"/>
    <property type="project" value="TreeGrafter"/>
</dbReference>
<name>A0A6J6WFT2_9ZZZZ</name>
<dbReference type="EMBL" id="CAFBPS010000071">
    <property type="protein sequence ID" value="CAB5031259.1"/>
    <property type="molecule type" value="Genomic_DNA"/>
</dbReference>
<evidence type="ECO:0000256" key="1">
    <source>
        <dbReference type="SAM" id="Phobius"/>
    </source>
</evidence>
<evidence type="ECO:0000313" key="4">
    <source>
        <dbReference type="EMBL" id="CAB4783981.1"/>
    </source>
</evidence>
<keyword evidence="1" id="KW-0472">Membrane</keyword>
<evidence type="ECO:0000313" key="6">
    <source>
        <dbReference type="EMBL" id="CAB5031259.1"/>
    </source>
</evidence>
<dbReference type="AlphaFoldDB" id="A0A6J6WFT2"/>
<dbReference type="SUPFAM" id="SSF69593">
    <property type="entry name" value="Glycerol-3-phosphate (1)-acyltransferase"/>
    <property type="match status" value="1"/>
</dbReference>
<dbReference type="GO" id="GO:0012505">
    <property type="term" value="C:endomembrane system"/>
    <property type="evidence" value="ECO:0007669"/>
    <property type="project" value="TreeGrafter"/>
</dbReference>
<dbReference type="InterPro" id="IPR002123">
    <property type="entry name" value="Plipid/glycerol_acylTrfase"/>
</dbReference>
<gene>
    <name evidence="3" type="ORF">UFOPK2658_00640</name>
    <name evidence="4" type="ORF">UFOPK2880_01621</name>
    <name evidence="5" type="ORF">UFOPK3304_01061</name>
    <name evidence="6" type="ORF">UFOPK4134_01008</name>
</gene>
<dbReference type="EMBL" id="CAFBLJ010000050">
    <property type="protein sequence ID" value="CAB4872030.1"/>
    <property type="molecule type" value="Genomic_DNA"/>
</dbReference>
<protein>
    <submittedName>
        <fullName evidence="4">Unannotated protein</fullName>
    </submittedName>
</protein>